<evidence type="ECO:0000256" key="9">
    <source>
        <dbReference type="ARBA" id="ARBA00022960"/>
    </source>
</evidence>
<evidence type="ECO:0000256" key="5">
    <source>
        <dbReference type="ARBA" id="ARBA00022519"/>
    </source>
</evidence>
<keyword evidence="4" id="KW-1003">Cell membrane</keyword>
<feature type="domain" description="Penicillin-binding protein dimerisation" evidence="16">
    <location>
        <begin position="53"/>
        <end position="220"/>
    </location>
</feature>
<comment type="caution">
    <text evidence="17">The sequence shown here is derived from an EMBL/GenBank/DDBJ whole genome shotgun (WGS) entry which is preliminary data.</text>
</comment>
<dbReference type="PANTHER" id="PTHR30627">
    <property type="entry name" value="PEPTIDOGLYCAN D,D-TRANSPEPTIDASE"/>
    <property type="match status" value="1"/>
</dbReference>
<evidence type="ECO:0000259" key="15">
    <source>
        <dbReference type="Pfam" id="PF00905"/>
    </source>
</evidence>
<keyword evidence="12 14" id="KW-0472">Membrane</keyword>
<evidence type="ECO:0000256" key="13">
    <source>
        <dbReference type="ARBA" id="ARBA00023316"/>
    </source>
</evidence>
<dbReference type="SUPFAM" id="SSF56519">
    <property type="entry name" value="Penicillin binding protein dimerisation domain"/>
    <property type="match status" value="1"/>
</dbReference>
<proteinExistence type="inferred from homology"/>
<protein>
    <submittedName>
        <fullName evidence="17">Penicillin-binding protein 2</fullName>
        <ecNumber evidence="17">3.4.16.4</ecNumber>
    </submittedName>
</protein>
<dbReference type="Gene3D" id="3.40.710.10">
    <property type="entry name" value="DD-peptidase/beta-lactamase superfamily"/>
    <property type="match status" value="1"/>
</dbReference>
<dbReference type="InterPro" id="IPR012338">
    <property type="entry name" value="Beta-lactam/transpept-like"/>
</dbReference>
<evidence type="ECO:0000256" key="11">
    <source>
        <dbReference type="ARBA" id="ARBA00022989"/>
    </source>
</evidence>
<dbReference type="InterPro" id="IPR005311">
    <property type="entry name" value="PBP_dimer"/>
</dbReference>
<dbReference type="InterPro" id="IPR050515">
    <property type="entry name" value="Beta-lactam/transpept"/>
</dbReference>
<evidence type="ECO:0000256" key="3">
    <source>
        <dbReference type="ARBA" id="ARBA00007171"/>
    </source>
</evidence>
<evidence type="ECO:0000256" key="8">
    <source>
        <dbReference type="ARBA" id="ARBA00022801"/>
    </source>
</evidence>
<evidence type="ECO:0000256" key="1">
    <source>
        <dbReference type="ARBA" id="ARBA00004167"/>
    </source>
</evidence>
<keyword evidence="11 14" id="KW-1133">Transmembrane helix</keyword>
<evidence type="ECO:0000256" key="10">
    <source>
        <dbReference type="ARBA" id="ARBA00022984"/>
    </source>
</evidence>
<dbReference type="GO" id="GO:0009002">
    <property type="term" value="F:serine-type D-Ala-D-Ala carboxypeptidase activity"/>
    <property type="evidence" value="ECO:0007669"/>
    <property type="project" value="UniProtKB-EC"/>
</dbReference>
<evidence type="ECO:0000256" key="14">
    <source>
        <dbReference type="SAM" id="Phobius"/>
    </source>
</evidence>
<keyword evidence="9" id="KW-0133">Cell shape</keyword>
<dbReference type="InterPro" id="IPR001460">
    <property type="entry name" value="PCN-bd_Tpept"/>
</dbReference>
<keyword evidence="6" id="KW-0645">Protease</keyword>
<evidence type="ECO:0000256" key="7">
    <source>
        <dbReference type="ARBA" id="ARBA00022692"/>
    </source>
</evidence>
<evidence type="ECO:0000256" key="2">
    <source>
        <dbReference type="ARBA" id="ARBA00004236"/>
    </source>
</evidence>
<comment type="similarity">
    <text evidence="3">Belongs to the transpeptidase family.</text>
</comment>
<evidence type="ECO:0000259" key="16">
    <source>
        <dbReference type="Pfam" id="PF03717"/>
    </source>
</evidence>
<keyword evidence="7 14" id="KW-0812">Transmembrane</keyword>
<keyword evidence="8 17" id="KW-0378">Hydrolase</keyword>
<keyword evidence="10" id="KW-0573">Peptidoglycan synthesis</keyword>
<sequence length="607" mass="63940">MFEIESTRRLRVLALLVVAVVGLLVFRLAWMQLLQGAQYKKIAEDNRLRRHYTQAPRGTIYDRNGAVLVSSRPSFAVSIIPAEYADPQTATPFLAELAGLSRGEIEALLAAAKAAPYTPVPVIRDAGPALLAKVEERKAALPGVVIEAVPVRHYVYGQLAAHVLGYVGRISAEEYAARKTAGYSPADLIGKDGLELVWEDTLRGTPGGREVEVNARGEEIGAAGEKAAIPGKGLVLTLDANLQKAAEEILAAQIAVSRGIGEPAKGGGVIALDVRSGAVLVLASSPAFDPNAFAAGISARDWAALLGNPDNPLTDRVTQNAYPPGSVFKIVTAAAALDRGLVTPAEIFEDKGVYTLGGWDFFGWNPKGLGKLNLEGAIAMSSDPVFYELGRRMGADTLAAYALTFGFGKPTGIGLPGEAGGFVPTEEWKTTTYSKPWYPGETIIAAIGQGYYLATLLQQAELLMAVANGGVIYRPVLVDKVLDTDGTPRQKLAPSVARTVYLAPETWETISRGLEGVVSRGTATTVFQGFKRTAAGKTGSAETGRGTTHSWFACYAPADKPEVVVAALIEDGGDGSVAAAPVARKVLEAYFGLPSAEVKTPPPGQTD</sequence>
<dbReference type="Pfam" id="PF03717">
    <property type="entry name" value="PBP_dimer"/>
    <property type="match status" value="1"/>
</dbReference>
<evidence type="ECO:0000256" key="6">
    <source>
        <dbReference type="ARBA" id="ARBA00022670"/>
    </source>
</evidence>
<evidence type="ECO:0000313" key="18">
    <source>
        <dbReference type="Proteomes" id="UP001254848"/>
    </source>
</evidence>
<organism evidence="17 18">
    <name type="scientific">Anaeroselena agilis</name>
    <dbReference type="NCBI Taxonomy" id="3063788"/>
    <lineage>
        <taxon>Bacteria</taxon>
        <taxon>Bacillati</taxon>
        <taxon>Bacillota</taxon>
        <taxon>Negativicutes</taxon>
        <taxon>Acetonemataceae</taxon>
        <taxon>Anaeroselena</taxon>
    </lineage>
</organism>
<dbReference type="NCBIfam" id="TIGR03423">
    <property type="entry name" value="pbp2_mrdA"/>
    <property type="match status" value="1"/>
</dbReference>
<dbReference type="RefSeq" id="WP_413781445.1">
    <property type="nucleotide sequence ID" value="NZ_JAUOZS010000001.1"/>
</dbReference>
<evidence type="ECO:0000313" key="17">
    <source>
        <dbReference type="EMBL" id="MDT8902983.1"/>
    </source>
</evidence>
<evidence type="ECO:0000256" key="12">
    <source>
        <dbReference type="ARBA" id="ARBA00023136"/>
    </source>
</evidence>
<keyword evidence="18" id="KW-1185">Reference proteome</keyword>
<keyword evidence="17" id="KW-0121">Carboxypeptidase</keyword>
<dbReference type="Proteomes" id="UP001254848">
    <property type="component" value="Unassembled WGS sequence"/>
</dbReference>
<feature type="transmembrane region" description="Helical" evidence="14">
    <location>
        <begin position="12"/>
        <end position="30"/>
    </location>
</feature>
<comment type="subcellular location">
    <subcellularLocation>
        <location evidence="2">Cell membrane</location>
    </subcellularLocation>
    <subcellularLocation>
        <location evidence="1">Membrane</location>
        <topology evidence="1">Single-pass membrane protein</topology>
    </subcellularLocation>
</comment>
<reference evidence="17 18" key="1">
    <citation type="submission" date="2023-07" db="EMBL/GenBank/DDBJ databases">
        <title>The novel representative of Negativicutes class, Anaeroselena agilis gen. nov. sp. nov.</title>
        <authorList>
            <person name="Prokofeva M.I."/>
            <person name="Elcheninov A.G."/>
            <person name="Klyukina A."/>
            <person name="Kublanov I.V."/>
            <person name="Frolov E.N."/>
            <person name="Podosokorskaya O.A."/>
        </authorList>
    </citation>
    <scope>NUCLEOTIDE SEQUENCE [LARGE SCALE GENOMIC DNA]</scope>
    <source>
        <strain evidence="17 18">4137-cl</strain>
    </source>
</reference>
<dbReference type="EMBL" id="JAUOZS010000001">
    <property type="protein sequence ID" value="MDT8902983.1"/>
    <property type="molecule type" value="Genomic_DNA"/>
</dbReference>
<feature type="domain" description="Penicillin-binding protein transpeptidase" evidence="15">
    <location>
        <begin position="267"/>
        <end position="588"/>
    </location>
</feature>
<accession>A0ABU3P1R6</accession>
<dbReference type="Gene3D" id="3.90.1310.10">
    <property type="entry name" value="Penicillin-binding protein 2a (Domain 2)"/>
    <property type="match status" value="1"/>
</dbReference>
<dbReference type="PANTHER" id="PTHR30627:SF2">
    <property type="entry name" value="PEPTIDOGLYCAN D,D-TRANSPEPTIDASE MRDA"/>
    <property type="match status" value="1"/>
</dbReference>
<dbReference type="InterPro" id="IPR036138">
    <property type="entry name" value="PBP_dimer_sf"/>
</dbReference>
<dbReference type="EC" id="3.4.16.4" evidence="17"/>
<dbReference type="InterPro" id="IPR017790">
    <property type="entry name" value="Penicillin-binding_protein_2"/>
</dbReference>
<keyword evidence="13" id="KW-0961">Cell wall biogenesis/degradation</keyword>
<gene>
    <name evidence="17" type="primary">mrdA</name>
    <name evidence="17" type="ORF">Q4T40_17200</name>
</gene>
<dbReference type="Pfam" id="PF00905">
    <property type="entry name" value="Transpeptidase"/>
    <property type="match status" value="1"/>
</dbReference>
<evidence type="ECO:0000256" key="4">
    <source>
        <dbReference type="ARBA" id="ARBA00022475"/>
    </source>
</evidence>
<name>A0ABU3P1R6_9FIRM</name>
<dbReference type="Gene3D" id="3.30.1390.30">
    <property type="entry name" value="Penicillin-binding protein 2a, domain 3"/>
    <property type="match status" value="1"/>
</dbReference>
<dbReference type="SUPFAM" id="SSF56601">
    <property type="entry name" value="beta-lactamase/transpeptidase-like"/>
    <property type="match status" value="1"/>
</dbReference>
<keyword evidence="5" id="KW-0997">Cell inner membrane</keyword>